<gene>
    <name evidence="1" type="ORF">Asd1617_02135</name>
</gene>
<dbReference type="PATRIC" id="fig|754093.4.peg.2070"/>
<dbReference type="Proteomes" id="UP000031647">
    <property type="component" value="Chromosome"/>
</dbReference>
<accession>A0A0A6ZSJ3</accession>
<name>A0A0A6ZSJ3_SHIDY</name>
<proteinExistence type="predicted"/>
<sequence length="60" mass="6712">MFLRWGNNHHIATGSNERLLGLFRNALRGKENKRAAIADKSGFIIASVTLSRFQLAVVMI</sequence>
<evidence type="ECO:0000313" key="2">
    <source>
        <dbReference type="Proteomes" id="UP000031647"/>
    </source>
</evidence>
<reference evidence="1 2" key="1">
    <citation type="submission" date="2013-09" db="EMBL/GenBank/DDBJ databases">
        <title>Comparative genomics of Sd1617 to representative strains in evaluating its pathogenesis.</title>
        <authorList>
            <person name="Aksomboon Vongsawan A."/>
            <person name="Kapatral V."/>
            <person name="Vaisvil B."/>
            <person name="Serichantalergs O."/>
            <person name="Hale T.L."/>
            <person name="Mason C.J."/>
        </authorList>
    </citation>
    <scope>NUCLEOTIDE SEQUENCE [LARGE SCALE GENOMIC DNA]</scope>
    <source>
        <strain evidence="1 2">1617</strain>
    </source>
</reference>
<dbReference type="EMBL" id="CP006736">
    <property type="protein sequence ID" value="AHA64962.1"/>
    <property type="molecule type" value="Genomic_DNA"/>
</dbReference>
<dbReference type="HOGENOM" id="CLU_2939280_0_0_6"/>
<protein>
    <submittedName>
        <fullName evidence="1">Uncharacterized protein</fullName>
    </submittedName>
</protein>
<dbReference type="KEGG" id="sdz:Asd1617_02135"/>
<evidence type="ECO:0000313" key="1">
    <source>
        <dbReference type="EMBL" id="AHA64962.1"/>
    </source>
</evidence>
<dbReference type="AlphaFoldDB" id="A0A0A6ZSJ3"/>
<organism evidence="1 2">
    <name type="scientific">Shigella dysenteriae 1617</name>
    <dbReference type="NCBI Taxonomy" id="754093"/>
    <lineage>
        <taxon>Bacteria</taxon>
        <taxon>Pseudomonadati</taxon>
        <taxon>Pseudomonadota</taxon>
        <taxon>Gammaproteobacteria</taxon>
        <taxon>Enterobacterales</taxon>
        <taxon>Enterobacteriaceae</taxon>
        <taxon>Shigella</taxon>
    </lineage>
</organism>